<evidence type="ECO:0000256" key="6">
    <source>
        <dbReference type="ARBA" id="ARBA00022692"/>
    </source>
</evidence>
<evidence type="ECO:0000256" key="7">
    <source>
        <dbReference type="ARBA" id="ARBA00022729"/>
    </source>
</evidence>
<accession>A0A1M6XJB6</accession>
<dbReference type="NCBIfam" id="TIGR04183">
    <property type="entry name" value="Por_Secre_tail"/>
    <property type="match status" value="1"/>
</dbReference>
<dbReference type="Gene3D" id="2.60.120.430">
    <property type="entry name" value="Galactose-binding lectin"/>
    <property type="match status" value="1"/>
</dbReference>
<evidence type="ECO:0000256" key="12">
    <source>
        <dbReference type="ARBA" id="ARBA00023180"/>
    </source>
</evidence>
<dbReference type="InterPro" id="IPR026444">
    <property type="entry name" value="Secre_tail"/>
</dbReference>
<feature type="domain" description="HYDIN/VesB/CFA65-like Ig-like" evidence="18">
    <location>
        <begin position="1341"/>
        <end position="1429"/>
    </location>
</feature>
<keyword evidence="14" id="KW-0119">Carbohydrate metabolism</keyword>
<comment type="subcellular location">
    <subcellularLocation>
        <location evidence="2">Cell projection</location>
        <location evidence="2">Cilium</location>
    </subcellularLocation>
    <subcellularLocation>
        <location evidence="3">Cytoplasm</location>
    </subcellularLocation>
    <subcellularLocation>
        <location evidence="1">Endoplasmic reticulum membrane</location>
        <topology evidence="1">Single-pass type I membrane protein</topology>
    </subcellularLocation>
</comment>
<keyword evidence="12" id="KW-0325">Glycoprotein</keyword>
<dbReference type="RefSeq" id="WP_072716421.1">
    <property type="nucleotide sequence ID" value="NZ_FRAU01000011.1"/>
</dbReference>
<protein>
    <submittedName>
        <fullName evidence="19">Por secretion system C-terminal sorting domain-containing protein</fullName>
    </submittedName>
</protein>
<evidence type="ECO:0000256" key="5">
    <source>
        <dbReference type="ARBA" id="ARBA00022490"/>
    </source>
</evidence>
<comment type="similarity">
    <text evidence="4">Belongs to the malectin family.</text>
</comment>
<dbReference type="OrthoDB" id="9773411at2"/>
<keyword evidence="13" id="KW-0966">Cell projection</keyword>
<keyword evidence="9" id="KW-1133">Transmembrane helix</keyword>
<evidence type="ECO:0000256" key="15">
    <source>
        <dbReference type="SAM" id="MobiDB-lite"/>
    </source>
</evidence>
<feature type="compositionally biased region" description="Acidic residues" evidence="15">
    <location>
        <begin position="595"/>
        <end position="612"/>
    </location>
</feature>
<organism evidence="19 20">
    <name type="scientific">Rhodothermus profundi</name>
    <dbReference type="NCBI Taxonomy" id="633813"/>
    <lineage>
        <taxon>Bacteria</taxon>
        <taxon>Pseudomonadati</taxon>
        <taxon>Rhodothermota</taxon>
        <taxon>Rhodothermia</taxon>
        <taxon>Rhodothermales</taxon>
        <taxon>Rhodothermaceae</taxon>
        <taxon>Rhodothermus</taxon>
    </lineage>
</organism>
<evidence type="ECO:0000256" key="4">
    <source>
        <dbReference type="ARBA" id="ARBA00009141"/>
    </source>
</evidence>
<dbReference type="SUPFAM" id="SSF63829">
    <property type="entry name" value="Calcium-dependent phosphotriesterase"/>
    <property type="match status" value="1"/>
</dbReference>
<dbReference type="SUPFAM" id="SSF49785">
    <property type="entry name" value="Galactose-binding domain-like"/>
    <property type="match status" value="1"/>
</dbReference>
<evidence type="ECO:0000259" key="17">
    <source>
        <dbReference type="Pfam" id="PF18998"/>
    </source>
</evidence>
<gene>
    <name evidence="19" type="ORF">SAMN04488087_2621</name>
</gene>
<evidence type="ECO:0000256" key="2">
    <source>
        <dbReference type="ARBA" id="ARBA00004138"/>
    </source>
</evidence>
<evidence type="ECO:0000313" key="19">
    <source>
        <dbReference type="EMBL" id="SHL05998.1"/>
    </source>
</evidence>
<evidence type="ECO:0000256" key="8">
    <source>
        <dbReference type="ARBA" id="ARBA00022824"/>
    </source>
</evidence>
<keyword evidence="11" id="KW-0472">Membrane</keyword>
<dbReference type="Pfam" id="PF11721">
    <property type="entry name" value="Malectin"/>
    <property type="match status" value="1"/>
</dbReference>
<dbReference type="PANTHER" id="PTHR13460:SF0">
    <property type="entry name" value="MALECTIN"/>
    <property type="match status" value="1"/>
</dbReference>
<dbReference type="PANTHER" id="PTHR13460">
    <property type="match status" value="1"/>
</dbReference>
<dbReference type="GO" id="GO:0016020">
    <property type="term" value="C:membrane"/>
    <property type="evidence" value="ECO:0007669"/>
    <property type="project" value="TreeGrafter"/>
</dbReference>
<dbReference type="Proteomes" id="UP000185812">
    <property type="component" value="Unassembled WGS sequence"/>
</dbReference>
<dbReference type="STRING" id="633813.SAMN04488087_2621"/>
<evidence type="ECO:0000256" key="9">
    <source>
        <dbReference type="ARBA" id="ARBA00022989"/>
    </source>
</evidence>
<feature type="region of interest" description="Disordered" evidence="15">
    <location>
        <begin position="568"/>
        <end position="619"/>
    </location>
</feature>
<dbReference type="Pfam" id="PF18998">
    <property type="entry name" value="Flg_new_2"/>
    <property type="match status" value="1"/>
</dbReference>
<evidence type="ECO:0000313" key="20">
    <source>
        <dbReference type="Proteomes" id="UP000185812"/>
    </source>
</evidence>
<evidence type="ECO:0000256" key="13">
    <source>
        <dbReference type="ARBA" id="ARBA00023273"/>
    </source>
</evidence>
<dbReference type="Pfam" id="PF22544">
    <property type="entry name" value="HYDIN_VesB_CFA65-like_Ig"/>
    <property type="match status" value="1"/>
</dbReference>
<keyword evidence="7" id="KW-0732">Signal</keyword>
<dbReference type="InterPro" id="IPR011042">
    <property type="entry name" value="6-blade_b-propeller_TolB-like"/>
</dbReference>
<dbReference type="InterPro" id="IPR013783">
    <property type="entry name" value="Ig-like_fold"/>
</dbReference>
<dbReference type="GO" id="GO:0005737">
    <property type="term" value="C:cytoplasm"/>
    <property type="evidence" value="ECO:0007669"/>
    <property type="project" value="UniProtKB-SubCell"/>
</dbReference>
<dbReference type="Gene3D" id="2.120.10.30">
    <property type="entry name" value="TolB, C-terminal domain"/>
    <property type="match status" value="1"/>
</dbReference>
<evidence type="ECO:0000259" key="18">
    <source>
        <dbReference type="Pfam" id="PF22544"/>
    </source>
</evidence>
<evidence type="ECO:0000256" key="11">
    <source>
        <dbReference type="ARBA" id="ARBA00023136"/>
    </source>
</evidence>
<sequence length="2053" mass="215691">MRKRLQVLYLLVILLSVSLWTGSEQVRGQTISFNAADLQGVSLKNPTSLQFGPDGRLYVAQQNGLILVLTVERTGPATYQVINQETITLIQNIPNHDDDGTLNPSVTTRQVTGILVVGTPSNPVIYVTSSDPRIGAGGGGQDLNLDTNSGILSRLTWVGTSRDDPAGYWDKVDLVRGLPRSEENHSPNGMAYDPTTHTLYIAIGGHTNAGAPSNNFGFTIEYALSAAILSVDLNALEAMPIQGSGDNKYVYDLPTLDDPTRPNANGIDDPSLPGYDGVDINDPFGGNDGLNQAKWDPTGPVQVYATGFRNAYDLVITSNGRMYAVDNGANGGWGGHPDGEADYPAETTVGQCTNKYLAGEPGSTGPGPGGDPKVNNLDNLHFIRELVPGDPNYVQPGERYYAGHPNPIRGNPLGAGLFKDSVWYGPGDPRLPVDWPPVPPALAYAAECDYRQPGVADGALTTFTSSTNGITEYTASNFGGALQGNLLLASFDGNLYRVELSADGKQVLTKEVLASGFGSIPLDVTALGDNAPFPGTIWIANYGSNTITVLEPNDFLICSGSYDPTLDEDGDGYTNADEIDNGTDPCSAASKPADADGDLISDLNDPDDDNDTLPDTADPFAIDASNGWNTPLPVFYNFFNNDPGTGFFGVGLTGLMTNGTADYLTLFDPNNLIVGGTAGLLTIVAVPPGDAEGAANTQQYAFQFGVAVSSTTAPFVVEGQINNPFFSGAPQVGQSQGIFIGTGTQQDFIYIGLVVESGGEGIEVVHETGDVATRQFVPVAGALSSTHVRFFLEVNPQAGTVQPRYALDDGIVQDVGTPLALSGNLLAVVQGTYEAAPGIPSGLAVGVLARQGSSATAFEATWDYLRVQEVLQTSQAIVEVTPTGNLGASTYANGSFIIQNTSTGGEQIVSVRIRLASGMLPDMIFDPDGLAGDNVAKPFTPNSGAVETGLLGHTLLDPHNGVDGSDGYETLEIQFSQFDPGEVFTFSIDVDPNSIKGTSQPGPGGSGSVSGLELVGSEVEITFSNGLTHRVPLFRHPNGSLGGARAWVRSAAPPRPRLEVVGLASLPTTVNDPNQIFRVYGPVGATVKLLVVEAALFEPAGGGYNVAPYDANSVLQVQDFTATLDVSGTADIPVTLTKSDPAGGIHYAVAVVEDPDGMTGLTSNVVVLAYEPPPPPPSAALIRLNTGDGTVTTSGVVWDADAYYSGPSKTYKNLSLPIAGTQDDVLYQTERYSNGGPMVYEIPLPNGVYDVRLHFAEIWWGVKKPGGPGSRVFNVDVENGQGVLTNFDIIAEAGAPATALIKTFNGIGVTDGALTIVFTPLVNNAKISAIEILTSGPRGVLVVSPTSLDFGQQVVGTTASQTLTLTNQGTADLTEILMVMTGPQGTEFTVSTNCGTLAPGATCTATVTYTPVTLGAVSATLSIHYHDGTGIHQEKLVPITGEGVSTPTYTLTITTVGNGTVTKNPDQTAYESGTVVQLTAVPAAGWVFSNWSGDLSGSDNPVNVTVTTDMNITATFIELPSADNFLATLTVTDATGESRILSFGTANGATDGFDAAYDQKAPPLPPPGAFEARFLNGGEALYKDVRASVVEGAAVQWTLQFQPATGGWPVVISWNPLTLPPGSFRLQDTGGGTQVDVNMKTQHRYVADSGAPTTLVIQYVAPTAAAFTNASVNLETGWNLVGLPLDVADGALGIVFPTAEPGALFAYEGKYEAATHLVPGRGYWLNSTQTVAQTVQGYAINNPTYWLESGWNLLAVPSCTINLPLDATEDPAGLVTTVYEYGGAAVGYQLATALSPGQGYWVQATAAGMIRPGCDAPGKQAAAVAATTLSAASDAAVIQVENAAGGSRTLYLTTEPVVATDFPAYLLPPLPPGKAFDVRFDGDSRLAGGAEALLQIQAAPELFPLRLVLADAPGEGTLTVQEMHNESPGRTHVLTPGQTLALEDAQVTALRLVWQPATPDLPDAIQLHANYPNPFRTETYLVLDLPEPGEVEVEVFDLLGRRVYRLTQPVAAGYQKRIRLDLRREPSGTYLYRVTVRTLSETYTRVGRMMRIR</sequence>
<evidence type="ECO:0000256" key="10">
    <source>
        <dbReference type="ARBA" id="ARBA00023069"/>
    </source>
</evidence>
<feature type="domain" description="Malectin" evidence="16">
    <location>
        <begin position="1182"/>
        <end position="1322"/>
    </location>
</feature>
<keyword evidence="6" id="KW-0812">Transmembrane</keyword>
<dbReference type="NCBIfam" id="NF012200">
    <property type="entry name" value="choice_anch_D"/>
    <property type="match status" value="1"/>
</dbReference>
<dbReference type="InterPro" id="IPR021720">
    <property type="entry name" value="Malectin_dom"/>
</dbReference>
<name>A0A1M6XJB6_9BACT</name>
<dbReference type="EMBL" id="FRAU01000011">
    <property type="protein sequence ID" value="SHL05998.1"/>
    <property type="molecule type" value="Genomic_DNA"/>
</dbReference>
<evidence type="ECO:0000256" key="3">
    <source>
        <dbReference type="ARBA" id="ARBA00004496"/>
    </source>
</evidence>
<dbReference type="GO" id="GO:0030246">
    <property type="term" value="F:carbohydrate binding"/>
    <property type="evidence" value="ECO:0007669"/>
    <property type="project" value="InterPro"/>
</dbReference>
<keyword evidence="10" id="KW-0969">Cilium</keyword>
<dbReference type="InterPro" id="IPR039155">
    <property type="entry name" value="MLEC"/>
</dbReference>
<dbReference type="InterPro" id="IPR044060">
    <property type="entry name" value="Bacterial_rp_domain"/>
</dbReference>
<proteinExistence type="inferred from homology"/>
<dbReference type="InterPro" id="IPR053879">
    <property type="entry name" value="HYDIN_VesB_CFA65-like_Ig"/>
</dbReference>
<evidence type="ECO:0000256" key="1">
    <source>
        <dbReference type="ARBA" id="ARBA00004115"/>
    </source>
</evidence>
<dbReference type="Gene3D" id="2.60.40.10">
    <property type="entry name" value="Immunoglobulins"/>
    <property type="match status" value="1"/>
</dbReference>
<dbReference type="InterPro" id="IPR008979">
    <property type="entry name" value="Galactose-bd-like_sf"/>
</dbReference>
<reference evidence="20" key="1">
    <citation type="submission" date="2016-11" db="EMBL/GenBank/DDBJ databases">
        <authorList>
            <person name="Varghese N."/>
            <person name="Submissions S."/>
        </authorList>
    </citation>
    <scope>NUCLEOTIDE SEQUENCE [LARGE SCALE GENOMIC DNA]</scope>
    <source>
        <strain evidence="20">DSM 22212</strain>
    </source>
</reference>
<keyword evidence="8" id="KW-0256">Endoplasmic reticulum</keyword>
<keyword evidence="20" id="KW-1185">Reference proteome</keyword>
<feature type="compositionally biased region" description="Acidic residues" evidence="15">
    <location>
        <begin position="568"/>
        <end position="581"/>
    </location>
</feature>
<evidence type="ECO:0000256" key="14">
    <source>
        <dbReference type="ARBA" id="ARBA00023277"/>
    </source>
</evidence>
<keyword evidence="5" id="KW-0963">Cytoplasm</keyword>
<evidence type="ECO:0000259" key="16">
    <source>
        <dbReference type="Pfam" id="PF11721"/>
    </source>
</evidence>
<feature type="domain" description="Bacterial repeat" evidence="17">
    <location>
        <begin position="1449"/>
        <end position="1516"/>
    </location>
</feature>